<proteinExistence type="predicted"/>
<dbReference type="Gene3D" id="3.30.70.2540">
    <property type="entry name" value="CRISPR-associated endoribonuclease Cas6/Csy4"/>
    <property type="match status" value="1"/>
</dbReference>
<dbReference type="Proteomes" id="UP000254253">
    <property type="component" value="Unassembled WGS sequence"/>
</dbReference>
<keyword evidence="2" id="KW-1185">Reference proteome</keyword>
<dbReference type="NCBIfam" id="TIGR02563">
    <property type="entry name" value="cas_Csy4"/>
    <property type="match status" value="1"/>
</dbReference>
<dbReference type="CDD" id="cd09739">
    <property type="entry name" value="Cas6_I-F"/>
    <property type="match status" value="1"/>
</dbReference>
<evidence type="ECO:0000313" key="1">
    <source>
        <dbReference type="EMBL" id="SUT93331.1"/>
    </source>
</evidence>
<dbReference type="GO" id="GO:0043571">
    <property type="term" value="P:maintenance of CRISPR repeat elements"/>
    <property type="evidence" value="ECO:0007669"/>
    <property type="project" value="InterPro"/>
</dbReference>
<organism evidence="1 2">
    <name type="scientific">Actinobacillus lignieresii</name>
    <dbReference type="NCBI Taxonomy" id="720"/>
    <lineage>
        <taxon>Bacteria</taxon>
        <taxon>Pseudomonadati</taxon>
        <taxon>Pseudomonadota</taxon>
        <taxon>Gammaproteobacteria</taxon>
        <taxon>Pasteurellales</taxon>
        <taxon>Pasteurellaceae</taxon>
        <taxon>Actinobacillus</taxon>
    </lineage>
</organism>
<dbReference type="RefSeq" id="WP_115590526.1">
    <property type="nucleotide sequence ID" value="NZ_UFRN01000002.1"/>
</dbReference>
<evidence type="ECO:0000313" key="2">
    <source>
        <dbReference type="Proteomes" id="UP000254253"/>
    </source>
</evidence>
<protein>
    <submittedName>
        <fullName evidence="1">CRISPR-associated protein Cas6/Csy4, subtype I-F/YPEST</fullName>
    </submittedName>
</protein>
<reference evidence="1 2" key="1">
    <citation type="submission" date="2018-06" db="EMBL/GenBank/DDBJ databases">
        <authorList>
            <consortium name="Pathogen Informatics"/>
            <person name="Doyle S."/>
        </authorList>
    </citation>
    <scope>NUCLEOTIDE SEQUENCE [LARGE SCALE GENOMIC DNA]</scope>
    <source>
        <strain evidence="1 2">NCTC4191</strain>
    </source>
</reference>
<gene>
    <name evidence="1" type="ORF">NCTC4191_01160</name>
</gene>
<dbReference type="EMBL" id="UFRN01000002">
    <property type="protein sequence ID" value="SUT93331.1"/>
    <property type="molecule type" value="Genomic_DNA"/>
</dbReference>
<dbReference type="AlphaFoldDB" id="A0A380TZ65"/>
<dbReference type="GO" id="GO:0004519">
    <property type="term" value="F:endonuclease activity"/>
    <property type="evidence" value="ECO:0007669"/>
    <property type="project" value="InterPro"/>
</dbReference>
<accession>A0A380TZ65</accession>
<sequence>MSELTHYIELKAIPQVDILQTDVIAHGLQILHKFLPLYQGQIGLSFPAYGLGRTLGGIIRVFGNEQHCTQIKTQLIGEGLQDYVLITSVTPVPEEIVEYHRYQRVHRKGQSAIRRTEQFLVQQGKWTEEIRQEMLIHQQNQKVFPHVKLKSGSTKQHFVLAIRQLRLAEPSFGLFNTYGLSKIATVPHF</sequence>
<dbReference type="Pfam" id="PF09618">
    <property type="entry name" value="Cas_Csy4"/>
    <property type="match status" value="1"/>
</dbReference>
<dbReference type="InterPro" id="IPR042564">
    <property type="entry name" value="CRISPR-Cas6/Csy4_sf"/>
</dbReference>
<name>A0A380TZ65_ACTLI</name>
<dbReference type="InterPro" id="IPR013396">
    <property type="entry name" value="CRISPR-assoc_prot_Csy4"/>
</dbReference>